<dbReference type="InterPro" id="IPR024909">
    <property type="entry name" value="Cys-tRNA/MSH_ligase"/>
</dbReference>
<feature type="binding site" evidence="10">
    <location>
        <position position="279"/>
    </location>
    <ligand>
        <name>L-cysteinyl-5'-AMP</name>
        <dbReference type="ChEBI" id="CHEBI:144924"/>
    </ligand>
</feature>
<feature type="binding site" evidence="10">
    <location>
        <position position="43"/>
    </location>
    <ligand>
        <name>Zn(2+)</name>
        <dbReference type="ChEBI" id="CHEBI:29105"/>
    </ligand>
</feature>
<keyword evidence="14" id="KW-1185">Reference proteome</keyword>
<organism evidence="13 14">
    <name type="scientific">Streptosporangium becharense</name>
    <dbReference type="NCBI Taxonomy" id="1816182"/>
    <lineage>
        <taxon>Bacteria</taxon>
        <taxon>Bacillati</taxon>
        <taxon>Actinomycetota</taxon>
        <taxon>Actinomycetes</taxon>
        <taxon>Streptosporangiales</taxon>
        <taxon>Streptosporangiaceae</taxon>
        <taxon>Streptosporangium</taxon>
    </lineage>
</organism>
<name>A0A7W9IBW1_9ACTN</name>
<feature type="short sequence motif" description="'HIGH' region" evidence="10">
    <location>
        <begin position="45"/>
        <end position="55"/>
    </location>
</feature>
<feature type="binding site" evidence="10">
    <location>
        <begin position="81"/>
        <end position="83"/>
    </location>
    <ligand>
        <name>L-cysteinyl-5'-AMP</name>
        <dbReference type="ChEBI" id="CHEBI:144924"/>
    </ligand>
</feature>
<dbReference type="Gene3D" id="1.20.120.640">
    <property type="entry name" value="Anticodon-binding domain of a subclass of class I aminoacyl-tRNA synthetases"/>
    <property type="match status" value="1"/>
</dbReference>
<evidence type="ECO:0000256" key="6">
    <source>
        <dbReference type="ARBA" id="ARBA00022741"/>
    </source>
</evidence>
<comment type="similarity">
    <text evidence="2 10">Belongs to the class-I aminoacyl-tRNA synthetase family. MshC subfamily.</text>
</comment>
<dbReference type="PANTHER" id="PTHR10890">
    <property type="entry name" value="CYSTEINYL-TRNA SYNTHETASE"/>
    <property type="match status" value="1"/>
</dbReference>
<feature type="short sequence motif" description="'ERGGDP' region" evidence="10">
    <location>
        <begin position="183"/>
        <end position="188"/>
    </location>
</feature>
<keyword evidence="4 10" id="KW-0436">Ligase</keyword>
<feature type="short sequence motif" description="'KMSKS' region" evidence="10">
    <location>
        <begin position="285"/>
        <end position="289"/>
    </location>
</feature>
<comment type="catalytic activity">
    <reaction evidence="9 10">
        <text>1D-myo-inositol 2-amino-2-deoxy-alpha-D-glucopyranoside + L-cysteine + ATP = 1D-myo-inositol 2-(L-cysteinylamino)-2-deoxy-alpha-D-glucopyranoside + AMP + diphosphate + H(+)</text>
        <dbReference type="Rhea" id="RHEA:26176"/>
        <dbReference type="ChEBI" id="CHEBI:15378"/>
        <dbReference type="ChEBI" id="CHEBI:30616"/>
        <dbReference type="ChEBI" id="CHEBI:33019"/>
        <dbReference type="ChEBI" id="CHEBI:35235"/>
        <dbReference type="ChEBI" id="CHEBI:58886"/>
        <dbReference type="ChEBI" id="CHEBI:58887"/>
        <dbReference type="ChEBI" id="CHEBI:456215"/>
        <dbReference type="EC" id="6.3.1.13"/>
    </reaction>
</comment>
<dbReference type="InterPro" id="IPR017812">
    <property type="entry name" value="Mycothiol_ligase_MshC"/>
</dbReference>
<dbReference type="Gene3D" id="3.40.50.620">
    <property type="entry name" value="HUPs"/>
    <property type="match status" value="1"/>
</dbReference>
<dbReference type="CDD" id="cd00672">
    <property type="entry name" value="CysRS_core"/>
    <property type="match status" value="1"/>
</dbReference>
<comment type="cofactor">
    <cofactor evidence="10">
        <name>Zn(2+)</name>
        <dbReference type="ChEBI" id="CHEBI:29105"/>
    </cofactor>
    <text evidence="10">Binds 1 zinc ion per subunit.</text>
</comment>
<dbReference type="InterPro" id="IPR014729">
    <property type="entry name" value="Rossmann-like_a/b/a_fold"/>
</dbReference>
<feature type="domain" description="tRNA synthetases class I catalytic" evidence="12">
    <location>
        <begin position="38"/>
        <end position="331"/>
    </location>
</feature>
<evidence type="ECO:0000256" key="8">
    <source>
        <dbReference type="ARBA" id="ARBA00022840"/>
    </source>
</evidence>
<dbReference type="HAMAP" id="MF_01697">
    <property type="entry name" value="MshC"/>
    <property type="match status" value="1"/>
</dbReference>
<feature type="binding site" evidence="10">
    <location>
        <position position="58"/>
    </location>
    <ligand>
        <name>L-cysteinyl-5'-AMP</name>
        <dbReference type="ChEBI" id="CHEBI:144924"/>
    </ligand>
</feature>
<feature type="binding site" evidence="10">
    <location>
        <position position="227"/>
    </location>
    <ligand>
        <name>Zn(2+)</name>
        <dbReference type="ChEBI" id="CHEBI:29105"/>
    </ligand>
</feature>
<evidence type="ECO:0000256" key="1">
    <source>
        <dbReference type="ARBA" id="ARBA00003679"/>
    </source>
</evidence>
<keyword evidence="6 10" id="KW-0547">Nucleotide-binding</keyword>
<dbReference type="GO" id="GO:0005829">
    <property type="term" value="C:cytosol"/>
    <property type="evidence" value="ECO:0007669"/>
    <property type="project" value="TreeGrafter"/>
</dbReference>
<evidence type="ECO:0000256" key="2">
    <source>
        <dbReference type="ARBA" id="ARBA00007723"/>
    </source>
</evidence>
<dbReference type="GO" id="GO:0005524">
    <property type="term" value="F:ATP binding"/>
    <property type="evidence" value="ECO:0007669"/>
    <property type="project" value="UniProtKB-KW"/>
</dbReference>
<reference evidence="13 14" key="1">
    <citation type="submission" date="2020-08" db="EMBL/GenBank/DDBJ databases">
        <title>Sequencing the genomes of 1000 actinobacteria strains.</title>
        <authorList>
            <person name="Klenk H.-P."/>
        </authorList>
    </citation>
    <scope>NUCLEOTIDE SEQUENCE [LARGE SCALE GENOMIC DNA]</scope>
    <source>
        <strain evidence="13 14">DSM 46887</strain>
    </source>
</reference>
<dbReference type="FunFam" id="3.40.50.620:FF:000134">
    <property type="entry name" value="L-cysteine:1D-myo-inositol 2-amino-2-deoxy-alpha-D-glucopyranoside ligase"/>
    <property type="match status" value="1"/>
</dbReference>
<evidence type="ECO:0000313" key="13">
    <source>
        <dbReference type="EMBL" id="MBB5817867.1"/>
    </source>
</evidence>
<feature type="binding site" evidence="10">
    <location>
        <begin position="245"/>
        <end position="247"/>
    </location>
    <ligand>
        <name>L-cysteinyl-5'-AMP</name>
        <dbReference type="ChEBI" id="CHEBI:144924"/>
    </ligand>
</feature>
<evidence type="ECO:0000313" key="14">
    <source>
        <dbReference type="Proteomes" id="UP000540685"/>
    </source>
</evidence>
<dbReference type="EC" id="6.3.1.13" evidence="10"/>
<feature type="binding site" evidence="10">
    <location>
        <begin position="43"/>
        <end position="46"/>
    </location>
    <ligand>
        <name>L-cysteinyl-5'-AMP</name>
        <dbReference type="ChEBI" id="CHEBI:144924"/>
    </ligand>
</feature>
<feature type="binding site" evidence="10">
    <location>
        <position position="223"/>
    </location>
    <ligand>
        <name>L-cysteinyl-5'-AMP</name>
        <dbReference type="ChEBI" id="CHEBI:144924"/>
    </ligand>
</feature>
<evidence type="ECO:0000256" key="10">
    <source>
        <dbReference type="HAMAP-Rule" id="MF_01697"/>
    </source>
</evidence>
<evidence type="ECO:0000256" key="7">
    <source>
        <dbReference type="ARBA" id="ARBA00022833"/>
    </source>
</evidence>
<keyword evidence="5 10" id="KW-0479">Metal-binding</keyword>
<dbReference type="PRINTS" id="PR00983">
    <property type="entry name" value="TRNASYNTHCYS"/>
</dbReference>
<gene>
    <name evidence="10" type="primary">mshC</name>
    <name evidence="13" type="ORF">F4562_000929</name>
</gene>
<evidence type="ECO:0000256" key="5">
    <source>
        <dbReference type="ARBA" id="ARBA00022723"/>
    </source>
</evidence>
<dbReference type="GO" id="GO:0004817">
    <property type="term" value="F:cysteine-tRNA ligase activity"/>
    <property type="evidence" value="ECO:0007669"/>
    <property type="project" value="TreeGrafter"/>
</dbReference>
<accession>A0A7W9IBW1</accession>
<dbReference type="SUPFAM" id="SSF52374">
    <property type="entry name" value="Nucleotidylyl transferase"/>
    <property type="match status" value="1"/>
</dbReference>
<feature type="binding site" evidence="10">
    <location>
        <position position="252"/>
    </location>
    <ligand>
        <name>Zn(2+)</name>
        <dbReference type="ChEBI" id="CHEBI:29105"/>
    </ligand>
</feature>
<evidence type="ECO:0000256" key="3">
    <source>
        <dbReference type="ARBA" id="ARBA00011245"/>
    </source>
</evidence>
<evidence type="ECO:0000256" key="11">
    <source>
        <dbReference type="SAM" id="MobiDB-lite"/>
    </source>
</evidence>
<dbReference type="GO" id="GO:0010125">
    <property type="term" value="P:mycothiol biosynthetic process"/>
    <property type="evidence" value="ECO:0007669"/>
    <property type="project" value="UniProtKB-UniRule"/>
</dbReference>
<comment type="function">
    <text evidence="1 10">Catalyzes the ATP-dependent condensation of GlcN-Ins and L-cysteine to form L-Cys-GlcN-Ins.</text>
</comment>
<dbReference type="Pfam" id="PF01406">
    <property type="entry name" value="tRNA-synt_1e"/>
    <property type="match status" value="1"/>
</dbReference>
<evidence type="ECO:0000259" key="12">
    <source>
        <dbReference type="Pfam" id="PF01406"/>
    </source>
</evidence>
<comment type="subunit">
    <text evidence="3 10">Monomer.</text>
</comment>
<dbReference type="NCBIfam" id="TIGR03447">
    <property type="entry name" value="mycothiol_MshC"/>
    <property type="match status" value="1"/>
</dbReference>
<dbReference type="Proteomes" id="UP000540685">
    <property type="component" value="Unassembled WGS sequence"/>
</dbReference>
<protein>
    <recommendedName>
        <fullName evidence="10">L-cysteine:1D-myo-inositol 2-amino-2-deoxy-alpha-D-glucopyranoside ligase</fullName>
        <shortName evidence="10">L-Cys:GlcN-Ins ligase</shortName>
        <ecNumber evidence="10">6.3.1.13</ecNumber>
    </recommendedName>
    <alternativeName>
        <fullName evidence="10">Mycothiol ligase</fullName>
        <shortName evidence="10">MSH ligase</shortName>
    </alternativeName>
</protein>
<feature type="region of interest" description="Disordered" evidence="11">
    <location>
        <begin position="1"/>
        <end position="21"/>
    </location>
</feature>
<dbReference type="EMBL" id="JACHMP010000001">
    <property type="protein sequence ID" value="MBB5817867.1"/>
    <property type="molecule type" value="Genomic_DNA"/>
</dbReference>
<keyword evidence="7 10" id="KW-0862">Zinc</keyword>
<evidence type="ECO:0000256" key="9">
    <source>
        <dbReference type="ARBA" id="ARBA00048350"/>
    </source>
</evidence>
<keyword evidence="8 10" id="KW-0067">ATP-binding</keyword>
<proteinExistence type="inferred from homology"/>
<evidence type="ECO:0000256" key="4">
    <source>
        <dbReference type="ARBA" id="ARBA00022598"/>
    </source>
</evidence>
<dbReference type="GO" id="GO:0008270">
    <property type="term" value="F:zinc ion binding"/>
    <property type="evidence" value="ECO:0007669"/>
    <property type="project" value="UniProtKB-UniRule"/>
</dbReference>
<dbReference type="GO" id="GO:0035446">
    <property type="term" value="F:cysteine-glucosaminylinositol ligase activity"/>
    <property type="evidence" value="ECO:0007669"/>
    <property type="project" value="UniProtKB-UniRule"/>
</dbReference>
<sequence length="407" mass="44225">MRSWSAPKVPRLPGTGAPPRLYDTAAREVAPTRPGPTARMYVCGITPYDATHLGHANTYLAFDLVNRAWRDAGHEVHFTQNATDVDDPLLKRAEETGVDWQELAEREIELFRTDMEALRIIPPREYVGVTEAIDQVAALVVLLRDKGATYDLDGDVYFDVAAAPKFGAVSGYSEEQMIALSGERGGDPDRPGKKHPLDWLLWRAERPGEPSWASPLGRGRPGWHIECTAIALANLSSGFDVAGGGSDLIFPHHECGAHEGHVACGEWPFAKAYVHAGMVALDGEKMSKSKGNLVFVSRLRRQSDPMAIRLALLAHHYRSDWEWTPDQLASAEVRLARWRSAVGLGIGPDAAGVLERVRDRIAADLDTPAALAAVDEWAERALSEGGSDPGAPTLVKDVVDALLGVAL</sequence>
<dbReference type="AlphaFoldDB" id="A0A7W9IBW1"/>
<dbReference type="PANTHER" id="PTHR10890:SF3">
    <property type="entry name" value="CYSTEINE--TRNA LIGASE, CYTOPLASMIC"/>
    <property type="match status" value="1"/>
</dbReference>
<dbReference type="GO" id="GO:0006423">
    <property type="term" value="P:cysteinyl-tRNA aminoacylation"/>
    <property type="evidence" value="ECO:0007669"/>
    <property type="project" value="TreeGrafter"/>
</dbReference>
<comment type="caution">
    <text evidence="13">The sequence shown here is derived from an EMBL/GenBank/DDBJ whole genome shotgun (WGS) entry which is preliminary data.</text>
</comment>
<dbReference type="InterPro" id="IPR032678">
    <property type="entry name" value="tRNA-synt_1_cat_dom"/>
</dbReference>